<evidence type="ECO:0000313" key="1">
    <source>
        <dbReference type="EMBL" id="STO60058.1"/>
    </source>
</evidence>
<dbReference type="Proteomes" id="UP000254329">
    <property type="component" value="Unassembled WGS sequence"/>
</dbReference>
<reference evidence="1 2" key="1">
    <citation type="submission" date="2018-06" db="EMBL/GenBank/DDBJ databases">
        <authorList>
            <consortium name="Pathogen Informatics"/>
            <person name="Doyle S."/>
        </authorList>
    </citation>
    <scope>NUCLEOTIDE SEQUENCE [LARGE SCALE GENOMIC DNA]</scope>
    <source>
        <strain evidence="1 2">NCTC1659</strain>
    </source>
</reference>
<evidence type="ECO:0000313" key="2">
    <source>
        <dbReference type="Proteomes" id="UP000254329"/>
    </source>
</evidence>
<dbReference type="Pfam" id="PF10011">
    <property type="entry name" value="DUF2254"/>
    <property type="match status" value="1"/>
</dbReference>
<dbReference type="AlphaFoldDB" id="A0A377HUS5"/>
<dbReference type="InterPro" id="IPR018723">
    <property type="entry name" value="DUF2254_membrane"/>
</dbReference>
<keyword evidence="2" id="KW-1185">Reference proteome</keyword>
<dbReference type="EMBL" id="UGHF01000001">
    <property type="protein sequence ID" value="STO60058.1"/>
    <property type="molecule type" value="Genomic_DNA"/>
</dbReference>
<accession>A0A377HUS5</accession>
<name>A0A377HUS5_9PAST</name>
<protein>
    <submittedName>
        <fullName evidence="1">Predicted membrane protein (DUF2254)</fullName>
    </submittedName>
</protein>
<organism evidence="1 2">
    <name type="scientific">Canicola haemoglobinophilus</name>
    <dbReference type="NCBI Taxonomy" id="733"/>
    <lineage>
        <taxon>Bacteria</taxon>
        <taxon>Pseudomonadati</taxon>
        <taxon>Pseudomonadota</taxon>
        <taxon>Gammaproteobacteria</taxon>
        <taxon>Pasteurellales</taxon>
        <taxon>Pasteurellaceae</taxon>
        <taxon>Canicola</taxon>
    </lineage>
</organism>
<gene>
    <name evidence="1" type="ORF">NCTC1659_01328</name>
</gene>
<sequence length="219" mass="24506">MASVEAKCCGYLTHIDFQTLQRLAEENQANIHINLRLGELISPDAVLCFVDGNIKDDCLIRDCFVFSSARTFEQDPTWGFIVLGEAAQRALSPAVNDLGTAINVMSRMMSLLLTDTKSLENEVKYDRLSICTFDSAELIQEAFTPIARDGAGIIEVNLVMQKILASIWRNVREKDISDAAQKMALQAMERSKQELSFEQDIELLVNKHHTLFDSSDSLS</sequence>
<proteinExistence type="predicted"/>